<accession>A0ABN8X697</accession>
<organism evidence="1 2">
    <name type="scientific">Methylocaldum szegediense</name>
    <dbReference type="NCBI Taxonomy" id="73780"/>
    <lineage>
        <taxon>Bacteria</taxon>
        <taxon>Pseudomonadati</taxon>
        <taxon>Pseudomonadota</taxon>
        <taxon>Gammaproteobacteria</taxon>
        <taxon>Methylococcales</taxon>
        <taxon>Methylococcaceae</taxon>
        <taxon>Methylocaldum</taxon>
    </lineage>
</organism>
<keyword evidence="2" id="KW-1185">Reference proteome</keyword>
<dbReference type="Proteomes" id="UP001162030">
    <property type="component" value="Chromosome"/>
</dbReference>
<dbReference type="EMBL" id="OX458333">
    <property type="protein sequence ID" value="CAI8818377.1"/>
    <property type="molecule type" value="Genomic_DNA"/>
</dbReference>
<gene>
    <name evidence="1" type="ORF">MSZNOR_1909</name>
</gene>
<proteinExistence type="predicted"/>
<evidence type="ECO:0000313" key="1">
    <source>
        <dbReference type="EMBL" id="CAI8818377.1"/>
    </source>
</evidence>
<evidence type="ECO:0008006" key="3">
    <source>
        <dbReference type="Google" id="ProtNLM"/>
    </source>
</evidence>
<dbReference type="Pfam" id="PF06834">
    <property type="entry name" value="TraU"/>
    <property type="match status" value="1"/>
</dbReference>
<sequence>MKYPALCGCHIYPFIPKNQYRMTLFYPVAETTRAHAIGESTFRWGGAKAFPGPGEDHVYLLWRWQDCCAGI</sequence>
<protein>
    <recommendedName>
        <fullName evidence="3">TraU family protein</fullName>
    </recommendedName>
</protein>
<name>A0ABN8X697_9GAMM</name>
<dbReference type="RefSeq" id="WP_317963912.1">
    <property type="nucleotide sequence ID" value="NZ_OX458333.1"/>
</dbReference>
<reference evidence="1 2" key="1">
    <citation type="submission" date="2023-03" db="EMBL/GenBank/DDBJ databases">
        <authorList>
            <person name="Pearce D."/>
        </authorList>
    </citation>
    <scope>NUCLEOTIDE SEQUENCE [LARGE SCALE GENOMIC DNA]</scope>
    <source>
        <strain evidence="1">Msz</strain>
    </source>
</reference>
<evidence type="ECO:0000313" key="2">
    <source>
        <dbReference type="Proteomes" id="UP001162030"/>
    </source>
</evidence>
<dbReference type="InterPro" id="IPR009649">
    <property type="entry name" value="TraU"/>
</dbReference>